<dbReference type="InterPro" id="IPR051265">
    <property type="entry name" value="HIBADH-related_NP60_sf"/>
</dbReference>
<dbReference type="InterPro" id="IPR036291">
    <property type="entry name" value="NAD(P)-bd_dom_sf"/>
</dbReference>
<dbReference type="Pfam" id="PF21761">
    <property type="entry name" value="RedAm-like_C"/>
    <property type="match status" value="1"/>
</dbReference>
<feature type="domain" description="NADPH-dependent reductive aminase-like C-terminal" evidence="2">
    <location>
        <begin position="165"/>
        <end position="297"/>
    </location>
</feature>
<dbReference type="Gene3D" id="3.40.50.720">
    <property type="entry name" value="NAD(P)-binding Rossmann-like Domain"/>
    <property type="match status" value="1"/>
</dbReference>
<dbReference type="Pfam" id="PF03446">
    <property type="entry name" value="NAD_binding_2"/>
    <property type="match status" value="1"/>
</dbReference>
<gene>
    <name evidence="3" type="ORF">AARAC_004701</name>
</gene>
<feature type="domain" description="6-phosphogluconate dehydrogenase NADP-binding" evidence="1">
    <location>
        <begin position="7"/>
        <end position="158"/>
    </location>
</feature>
<evidence type="ECO:0000313" key="4">
    <source>
        <dbReference type="Proteomes" id="UP000231358"/>
    </source>
</evidence>
<dbReference type="InterPro" id="IPR006115">
    <property type="entry name" value="6PGDH_NADP-bd"/>
</dbReference>
<proteinExistence type="predicted"/>
<dbReference type="EMBL" id="NEXV01000266">
    <property type="protein sequence ID" value="PIG86210.1"/>
    <property type="molecule type" value="Genomic_DNA"/>
</dbReference>
<dbReference type="GO" id="GO:0050661">
    <property type="term" value="F:NADP binding"/>
    <property type="evidence" value="ECO:0007669"/>
    <property type="project" value="InterPro"/>
</dbReference>
<dbReference type="Proteomes" id="UP000231358">
    <property type="component" value="Unassembled WGS sequence"/>
</dbReference>
<dbReference type="PANTHER" id="PTHR43580">
    <property type="entry name" value="OXIDOREDUCTASE GLYR1-RELATED"/>
    <property type="match status" value="1"/>
</dbReference>
<evidence type="ECO:0000259" key="2">
    <source>
        <dbReference type="Pfam" id="PF21761"/>
    </source>
</evidence>
<protein>
    <submittedName>
        <fullName evidence="3">Uncharacterized protein</fullName>
    </submittedName>
</protein>
<accession>A0A2G7G029</accession>
<keyword evidence="4" id="KW-1185">Reference proteome</keyword>
<comment type="caution">
    <text evidence="3">The sequence shown here is derived from an EMBL/GenBank/DDBJ whole genome shotgun (WGS) entry which is preliminary data.</text>
</comment>
<dbReference type="InterPro" id="IPR048666">
    <property type="entry name" value="RedAm-like_C"/>
</dbReference>
<evidence type="ECO:0000313" key="3">
    <source>
        <dbReference type="EMBL" id="PIG86210.1"/>
    </source>
</evidence>
<dbReference type="SUPFAM" id="SSF51735">
    <property type="entry name" value="NAD(P)-binding Rossmann-fold domains"/>
    <property type="match status" value="1"/>
</dbReference>
<dbReference type="Gene3D" id="1.10.1040.10">
    <property type="entry name" value="N-(1-d-carboxylethyl)-l-norvaline Dehydrogenase, domain 2"/>
    <property type="match status" value="1"/>
</dbReference>
<organism evidence="3 4">
    <name type="scientific">Aspergillus arachidicola</name>
    <dbReference type="NCBI Taxonomy" id="656916"/>
    <lineage>
        <taxon>Eukaryota</taxon>
        <taxon>Fungi</taxon>
        <taxon>Dikarya</taxon>
        <taxon>Ascomycota</taxon>
        <taxon>Pezizomycotina</taxon>
        <taxon>Eurotiomycetes</taxon>
        <taxon>Eurotiomycetidae</taxon>
        <taxon>Eurotiales</taxon>
        <taxon>Aspergillaceae</taxon>
        <taxon>Aspergillus</taxon>
        <taxon>Aspergillus subgen. Circumdati</taxon>
    </lineage>
</organism>
<dbReference type="PANTHER" id="PTHR43580:SF2">
    <property type="entry name" value="CYTOKINE-LIKE NUCLEAR FACTOR N-PAC"/>
    <property type="match status" value="1"/>
</dbReference>
<sequence>MADELTVSVLGLGLMGSAIAQVFVDKGWKTTVWNRTAAKAQPLADGGAVVARSAQECIAASHLVITCVLAPTAFRDIMGSVDAQACSGRVLVDFTSGRPKDISQCAELAKKMSFGTYFRGSVTTTPQHVGLPDTRLFYSGGDGRTFQSVLSALDHLGRSTYLGTDAASASQLEEAVASCFYGFCAGFMHSMAMLKTSQIYAPGGAERYVSEAVAPMCTGLFPSFGAELAKQVDSGDYQTKGGGVRVDTLVHGLENLIQSSTDQGLSPILLESILKVLRVRVEQGGAAEEISGLVETLLDPNRLSE</sequence>
<dbReference type="InterPro" id="IPR013328">
    <property type="entry name" value="6PGD_dom2"/>
</dbReference>
<evidence type="ECO:0000259" key="1">
    <source>
        <dbReference type="Pfam" id="PF03446"/>
    </source>
</evidence>
<dbReference type="AlphaFoldDB" id="A0A2G7G029"/>
<name>A0A2G7G029_9EURO</name>
<reference evidence="3 4" key="1">
    <citation type="submission" date="2017-05" db="EMBL/GenBank/DDBJ databases">
        <title>Genome sequence for an aflatoxigenic pathogen of Argentinian peanut, Aspergillus arachidicola.</title>
        <authorList>
            <person name="Moore G."/>
            <person name="Beltz S.B."/>
            <person name="Mack B.M."/>
        </authorList>
    </citation>
    <scope>NUCLEOTIDE SEQUENCE [LARGE SCALE GENOMIC DNA]</scope>
    <source>
        <strain evidence="3 4">CBS 117610</strain>
    </source>
</reference>
<dbReference type="STRING" id="656916.A0A2G7G029"/>